<dbReference type="AlphaFoldDB" id="A0A5B7GJB9"/>
<sequence length="189" mass="20987">MRFQGTMMKSTCLHMYWDEPFHPVRVDPIPLGASRVTLPPSCAAIEIHLPTLVLGRTLSPRHSPPHTLRVHTRPMSARSVTLITPLRLTRVAMNNDPPPTTPQTLSESFSHRKGPLVLSVSGAWRTACPRSWQVVQHGVTISRLVWEKASFSQKLKNVMALGQTLWSKDLRDIKDTAISTATAVEVAVS</sequence>
<evidence type="ECO:0000313" key="1">
    <source>
        <dbReference type="EMBL" id="MPC57505.1"/>
    </source>
</evidence>
<comment type="caution">
    <text evidence="1">The sequence shown here is derived from an EMBL/GenBank/DDBJ whole genome shotgun (WGS) entry which is preliminary data.</text>
</comment>
<organism evidence="1 2">
    <name type="scientific">Portunus trituberculatus</name>
    <name type="common">Swimming crab</name>
    <name type="synonym">Neptunus trituberculatus</name>
    <dbReference type="NCBI Taxonomy" id="210409"/>
    <lineage>
        <taxon>Eukaryota</taxon>
        <taxon>Metazoa</taxon>
        <taxon>Ecdysozoa</taxon>
        <taxon>Arthropoda</taxon>
        <taxon>Crustacea</taxon>
        <taxon>Multicrustacea</taxon>
        <taxon>Malacostraca</taxon>
        <taxon>Eumalacostraca</taxon>
        <taxon>Eucarida</taxon>
        <taxon>Decapoda</taxon>
        <taxon>Pleocyemata</taxon>
        <taxon>Brachyura</taxon>
        <taxon>Eubrachyura</taxon>
        <taxon>Portunoidea</taxon>
        <taxon>Portunidae</taxon>
        <taxon>Portuninae</taxon>
        <taxon>Portunus</taxon>
    </lineage>
</organism>
<reference evidence="1 2" key="1">
    <citation type="submission" date="2019-05" db="EMBL/GenBank/DDBJ databases">
        <title>Another draft genome of Portunus trituberculatus and its Hox gene families provides insights of decapod evolution.</title>
        <authorList>
            <person name="Jeong J.-H."/>
            <person name="Song I."/>
            <person name="Kim S."/>
            <person name="Choi T."/>
            <person name="Kim D."/>
            <person name="Ryu S."/>
            <person name="Kim W."/>
        </authorList>
    </citation>
    <scope>NUCLEOTIDE SEQUENCE [LARGE SCALE GENOMIC DNA]</scope>
    <source>
        <tissue evidence="1">Muscle</tissue>
    </source>
</reference>
<dbReference type="EMBL" id="VSRR010014836">
    <property type="protein sequence ID" value="MPC57505.1"/>
    <property type="molecule type" value="Genomic_DNA"/>
</dbReference>
<gene>
    <name evidence="1" type="ORF">E2C01_051486</name>
</gene>
<accession>A0A5B7GJB9</accession>
<evidence type="ECO:0000313" key="2">
    <source>
        <dbReference type="Proteomes" id="UP000324222"/>
    </source>
</evidence>
<proteinExistence type="predicted"/>
<name>A0A5B7GJB9_PORTR</name>
<dbReference type="Proteomes" id="UP000324222">
    <property type="component" value="Unassembled WGS sequence"/>
</dbReference>
<protein>
    <submittedName>
        <fullName evidence="1">Uncharacterized protein</fullName>
    </submittedName>
</protein>
<keyword evidence="2" id="KW-1185">Reference proteome</keyword>